<organism evidence="10 11">
    <name type="scientific">Paracoccus zhejiangensis</name>
    <dbReference type="NCBI Taxonomy" id="1077935"/>
    <lineage>
        <taxon>Bacteria</taxon>
        <taxon>Pseudomonadati</taxon>
        <taxon>Pseudomonadota</taxon>
        <taxon>Alphaproteobacteria</taxon>
        <taxon>Rhodobacterales</taxon>
        <taxon>Paracoccaceae</taxon>
        <taxon>Paracoccus</taxon>
    </lineage>
</organism>
<evidence type="ECO:0000256" key="7">
    <source>
        <dbReference type="ARBA" id="ARBA00038408"/>
    </source>
</evidence>
<dbReference type="InterPro" id="IPR000297">
    <property type="entry name" value="PPIase_PpiC"/>
</dbReference>
<accession>A0A2H5F3T8</accession>
<evidence type="ECO:0000256" key="2">
    <source>
        <dbReference type="ARBA" id="ARBA00022475"/>
    </source>
</evidence>
<feature type="compositionally biased region" description="Low complexity" evidence="8">
    <location>
        <begin position="518"/>
        <end position="534"/>
    </location>
</feature>
<dbReference type="PANTHER" id="PTHR47529:SF1">
    <property type="entry name" value="PERIPLASMIC CHAPERONE PPID"/>
    <property type="match status" value="1"/>
</dbReference>
<dbReference type="SUPFAM" id="SSF109998">
    <property type="entry name" value="Triger factor/SurA peptide-binding domain-like"/>
    <property type="match status" value="1"/>
</dbReference>
<gene>
    <name evidence="10" type="ORF">CX676_06465</name>
</gene>
<dbReference type="Pfam" id="PF13624">
    <property type="entry name" value="SurA_N_3"/>
    <property type="match status" value="1"/>
</dbReference>
<feature type="region of interest" description="Disordered" evidence="8">
    <location>
        <begin position="493"/>
        <end position="534"/>
    </location>
</feature>
<evidence type="ECO:0000259" key="9">
    <source>
        <dbReference type="Pfam" id="PF13145"/>
    </source>
</evidence>
<keyword evidence="3" id="KW-0812">Transmembrane</keyword>
<keyword evidence="11" id="KW-1185">Reference proteome</keyword>
<comment type="similarity">
    <text evidence="7">Belongs to the PpiD chaperone family.</text>
</comment>
<evidence type="ECO:0000256" key="3">
    <source>
        <dbReference type="ARBA" id="ARBA00022692"/>
    </source>
</evidence>
<name>A0A2H5F3T8_9RHOB</name>
<evidence type="ECO:0000313" key="11">
    <source>
        <dbReference type="Proteomes" id="UP000234530"/>
    </source>
</evidence>
<evidence type="ECO:0000313" key="10">
    <source>
        <dbReference type="EMBL" id="AUH66205.1"/>
    </source>
</evidence>
<reference evidence="10 11" key="1">
    <citation type="journal article" date="2013" name="Antonie Van Leeuwenhoek">
        <title>Paracoccus zhejiangensis sp. nov., isolated from activated sludge in wastewater-treatment system.</title>
        <authorList>
            <person name="Wu Z.G."/>
            <person name="Zhang D.F."/>
            <person name="Liu Y.L."/>
            <person name="Wang F."/>
            <person name="Jiang X."/>
            <person name="Li C."/>
            <person name="Li S.P."/>
            <person name="Hong Q."/>
            <person name="Li W.J."/>
        </authorList>
    </citation>
    <scope>NUCLEOTIDE SEQUENCE [LARGE SCALE GENOMIC DNA]</scope>
    <source>
        <strain evidence="10 11">J6</strain>
    </source>
</reference>
<dbReference type="KEGG" id="pzh:CX676_06465"/>
<evidence type="ECO:0000256" key="4">
    <source>
        <dbReference type="ARBA" id="ARBA00022989"/>
    </source>
</evidence>
<sequence length="641" mass="69228">MRTKGKSTIVWVLMGMLVLGLGGFGVTNFGGGQTEVGRVGDTKITAGEYARALQNQINAYSQQTGQPFTVQQAESIGLTQQVQSQLFTAAALSEEARKIGVSVGDQKVADTIMQAPNFRGPNGQFDRTAYGEMLRRQGMDEGEFEGQIREDEARLILQRAVATGAPAPQPAVDQTVRWMLESRDVTWREITADQLAGPVERPNDDTLKAWHQANADRFTAPELRKITYVWLTPDMLEGEVELDETALRAEYDRRIAEFQQPERRMVGRLVFPTMADAEAAKTRIDAGEVPFAAVVLERGLTLDDIELGELSQEDLGGETGEAVFALEQPGVVGPFQSDLGPALFSMNAILDPVDISFDAAQDELRGEAAADRAARMIEDQSGDFEDMLASGASLEDVAEETPMELGQIDFDAAAAPQHTGIDGYQSFRERAAAITEGDFPQLYQLDDGGVFALRLDEIVPPTLKPFDEVADAVAEDWIASETHGMLLALAEEEAMSTEPATSHAPAAESEAATEGEGTEAAAPEAVPEAAAPAGQQVEALTRDGWIDGTPAELVAQAFAMTEPGLTHVVDAKDRVFLVTLDAIHEADMTGEAATEVADTVRQRLEQSLQNDLFDYYVRSVQAESGIQLNQSAISAAQTMVQ</sequence>
<keyword evidence="4" id="KW-1133">Transmembrane helix</keyword>
<dbReference type="EMBL" id="CP025430">
    <property type="protein sequence ID" value="AUH66205.1"/>
    <property type="molecule type" value="Genomic_DNA"/>
</dbReference>
<evidence type="ECO:0000256" key="5">
    <source>
        <dbReference type="ARBA" id="ARBA00023136"/>
    </source>
</evidence>
<keyword evidence="6" id="KW-0143">Chaperone</keyword>
<dbReference type="Gene3D" id="1.10.4030.10">
    <property type="entry name" value="Porin chaperone SurA, peptide-binding domain"/>
    <property type="match status" value="1"/>
</dbReference>
<evidence type="ECO:0000256" key="1">
    <source>
        <dbReference type="ARBA" id="ARBA00004401"/>
    </source>
</evidence>
<dbReference type="Pfam" id="PF13145">
    <property type="entry name" value="Rotamase_2"/>
    <property type="match status" value="1"/>
</dbReference>
<dbReference type="GO" id="GO:0003755">
    <property type="term" value="F:peptidyl-prolyl cis-trans isomerase activity"/>
    <property type="evidence" value="ECO:0007669"/>
    <property type="project" value="InterPro"/>
</dbReference>
<dbReference type="InterPro" id="IPR052029">
    <property type="entry name" value="PpiD_chaperone"/>
</dbReference>
<dbReference type="AlphaFoldDB" id="A0A2H5F3T8"/>
<feature type="domain" description="PpiC" evidence="9">
    <location>
        <begin position="243"/>
        <end position="362"/>
    </location>
</feature>
<dbReference type="SUPFAM" id="SSF54534">
    <property type="entry name" value="FKBP-like"/>
    <property type="match status" value="1"/>
</dbReference>
<feature type="compositionally biased region" description="Low complexity" evidence="8">
    <location>
        <begin position="498"/>
        <end position="510"/>
    </location>
</feature>
<dbReference type="InterPro" id="IPR027304">
    <property type="entry name" value="Trigger_fact/SurA_dom_sf"/>
</dbReference>
<dbReference type="PANTHER" id="PTHR47529">
    <property type="entry name" value="PEPTIDYL-PROLYL CIS-TRANS ISOMERASE D"/>
    <property type="match status" value="1"/>
</dbReference>
<evidence type="ECO:0000256" key="8">
    <source>
        <dbReference type="SAM" id="MobiDB-lite"/>
    </source>
</evidence>
<dbReference type="GO" id="GO:0005886">
    <property type="term" value="C:plasma membrane"/>
    <property type="evidence" value="ECO:0007669"/>
    <property type="project" value="UniProtKB-SubCell"/>
</dbReference>
<evidence type="ECO:0000256" key="6">
    <source>
        <dbReference type="ARBA" id="ARBA00023186"/>
    </source>
</evidence>
<keyword evidence="2" id="KW-1003">Cell membrane</keyword>
<dbReference type="Proteomes" id="UP000234530">
    <property type="component" value="Chromosome"/>
</dbReference>
<keyword evidence="10" id="KW-0413">Isomerase</keyword>
<keyword evidence="5" id="KW-0472">Membrane</keyword>
<proteinExistence type="inferred from homology"/>
<dbReference type="OrthoDB" id="9768393at2"/>
<comment type="subcellular location">
    <subcellularLocation>
        <location evidence="1">Cell membrane</location>
        <topology evidence="1">Single-pass type II membrane protein</topology>
    </subcellularLocation>
</comment>
<protein>
    <submittedName>
        <fullName evidence="10">Peptidylprolyl isomerase</fullName>
    </submittedName>
</protein>